<evidence type="ECO:0000256" key="1">
    <source>
        <dbReference type="SAM" id="MobiDB-lite"/>
    </source>
</evidence>
<dbReference type="Proteomes" id="UP000199630">
    <property type="component" value="Unassembled WGS sequence"/>
</dbReference>
<name>A0A1I3LNA7_9RHOB</name>
<evidence type="ECO:0000259" key="2">
    <source>
        <dbReference type="Pfam" id="PF08885"/>
    </source>
</evidence>
<dbReference type="EMBL" id="FORH01000001">
    <property type="protein sequence ID" value="SFI85966.1"/>
    <property type="molecule type" value="Genomic_DNA"/>
</dbReference>
<keyword evidence="4" id="KW-1185">Reference proteome</keyword>
<sequence>MKNPYSDLAPSAFWKTGVVQTDKTLWPDLFVPKFAIEPETRVATAGSCFAQRIRQALADQNMPILDVEPAPEALQEDLAREFGYGLHSARYGNIYTPRQLLELLQDVQTGTVREELIWQRKGRFFDMLRPNVEPDGCASVREVLELRRLHLARLRGLFETTDVFVFTLGLTEAWLHGPTGRCLPVAPGVIAGEYDPGTYRFHNFSHSELLKDLKAIRATLRQFHKKIKIILTTSPVPITATASGDHVLNASTYTKSTLRSVAGEMAMRFNNVDYFPGYEIVTTWARDGMAYQDNLRSIRPEVVADVMAVFLDAYGLRDTQDSARRDAEDPAPAEDPEYLDGQEDDLVCEESLIEALQK</sequence>
<proteinExistence type="predicted"/>
<organism evidence="3 4">
    <name type="scientific">Celeribacter neptunius</name>
    <dbReference type="NCBI Taxonomy" id="588602"/>
    <lineage>
        <taxon>Bacteria</taxon>
        <taxon>Pseudomonadati</taxon>
        <taxon>Pseudomonadota</taxon>
        <taxon>Alphaproteobacteria</taxon>
        <taxon>Rhodobacterales</taxon>
        <taxon>Roseobacteraceae</taxon>
        <taxon>Celeribacter</taxon>
    </lineage>
</organism>
<dbReference type="AlphaFoldDB" id="A0A1I3LNA7"/>
<dbReference type="Pfam" id="PF08885">
    <property type="entry name" value="GSCFA"/>
    <property type="match status" value="1"/>
</dbReference>
<accession>A0A1I3LNA7</accession>
<gene>
    <name evidence="3" type="ORF">SAMN04487991_1086</name>
</gene>
<protein>
    <submittedName>
        <fullName evidence="3">GSCFA family protein</fullName>
    </submittedName>
</protein>
<evidence type="ECO:0000313" key="4">
    <source>
        <dbReference type="Proteomes" id="UP000199630"/>
    </source>
</evidence>
<dbReference type="InterPro" id="IPR014982">
    <property type="entry name" value="GSCFA"/>
</dbReference>
<dbReference type="STRING" id="588602.SAMN04487991_1086"/>
<reference evidence="4" key="1">
    <citation type="submission" date="2016-10" db="EMBL/GenBank/DDBJ databases">
        <authorList>
            <person name="Varghese N."/>
            <person name="Submissions S."/>
        </authorList>
    </citation>
    <scope>NUCLEOTIDE SEQUENCE [LARGE SCALE GENOMIC DNA]</scope>
    <source>
        <strain evidence="4">DSM 26471</strain>
    </source>
</reference>
<feature type="region of interest" description="Disordered" evidence="1">
    <location>
        <begin position="321"/>
        <end position="344"/>
    </location>
</feature>
<feature type="domain" description="GSCFA" evidence="2">
    <location>
        <begin position="41"/>
        <end position="310"/>
    </location>
</feature>
<feature type="compositionally biased region" description="Acidic residues" evidence="1">
    <location>
        <begin position="329"/>
        <end position="344"/>
    </location>
</feature>
<evidence type="ECO:0000313" key="3">
    <source>
        <dbReference type="EMBL" id="SFI85966.1"/>
    </source>
</evidence>